<evidence type="ECO:0000313" key="2">
    <source>
        <dbReference type="EMBL" id="NYT85989.1"/>
    </source>
</evidence>
<dbReference type="AlphaFoldDB" id="A0A853H2F6"/>
<evidence type="ECO:0000313" key="3">
    <source>
        <dbReference type="Proteomes" id="UP000554144"/>
    </source>
</evidence>
<feature type="domain" description="Alkyl hydroperoxide reductase subunit C/ Thiol specific antioxidant" evidence="1">
    <location>
        <begin position="6"/>
        <end position="136"/>
    </location>
</feature>
<evidence type="ECO:0000259" key="1">
    <source>
        <dbReference type="Pfam" id="PF00578"/>
    </source>
</evidence>
<organism evidence="2 3">
    <name type="scientific">Pollutimonas harenae</name>
    <dbReference type="NCBI Taxonomy" id="657015"/>
    <lineage>
        <taxon>Bacteria</taxon>
        <taxon>Pseudomonadati</taxon>
        <taxon>Pseudomonadota</taxon>
        <taxon>Betaproteobacteria</taxon>
        <taxon>Burkholderiales</taxon>
        <taxon>Alcaligenaceae</taxon>
        <taxon>Pollutimonas</taxon>
    </lineage>
</organism>
<dbReference type="InterPro" id="IPR000866">
    <property type="entry name" value="AhpC/TSA"/>
</dbReference>
<dbReference type="CDD" id="cd02966">
    <property type="entry name" value="TlpA_like_family"/>
    <property type="match status" value="1"/>
</dbReference>
<dbReference type="PANTHER" id="PTHR42852:SF13">
    <property type="entry name" value="PROTEIN DIPZ"/>
    <property type="match status" value="1"/>
</dbReference>
<dbReference type="PANTHER" id="PTHR42852">
    <property type="entry name" value="THIOL:DISULFIDE INTERCHANGE PROTEIN DSBE"/>
    <property type="match status" value="1"/>
</dbReference>
<keyword evidence="3" id="KW-1185">Reference proteome</keyword>
<dbReference type="GO" id="GO:0016491">
    <property type="term" value="F:oxidoreductase activity"/>
    <property type="evidence" value="ECO:0007669"/>
    <property type="project" value="InterPro"/>
</dbReference>
<dbReference type="SUPFAM" id="SSF52833">
    <property type="entry name" value="Thioredoxin-like"/>
    <property type="match status" value="1"/>
</dbReference>
<sequence>MNPVVYQQAPSWSVSQWMNTRDEHISLEALRGLVVVLHAFQMLCPACVSHGIPQAKSIHMAFPLDKVRVIGLHTVFEHHDAMGPVALAAFMHEYRLGFPVAIDQADEHSPIPKTMQAYGMQGTPTLVLIDKAGHIRLHHFGSLDDLHVGAAIGQLLTEEV</sequence>
<dbReference type="GO" id="GO:0016209">
    <property type="term" value="F:antioxidant activity"/>
    <property type="evidence" value="ECO:0007669"/>
    <property type="project" value="InterPro"/>
</dbReference>
<dbReference type="Pfam" id="PF00578">
    <property type="entry name" value="AhpC-TSA"/>
    <property type="match status" value="1"/>
</dbReference>
<dbReference type="Proteomes" id="UP000554144">
    <property type="component" value="Unassembled WGS sequence"/>
</dbReference>
<dbReference type="InterPro" id="IPR050553">
    <property type="entry name" value="Thioredoxin_ResA/DsbE_sf"/>
</dbReference>
<dbReference type="EMBL" id="JACCEV010000002">
    <property type="protein sequence ID" value="NYT85989.1"/>
    <property type="molecule type" value="Genomic_DNA"/>
</dbReference>
<dbReference type="RefSeq" id="WP_130039530.1">
    <property type="nucleotide sequence ID" value="NZ_JACCEV010000002.1"/>
</dbReference>
<name>A0A853H2F6_9BURK</name>
<gene>
    <name evidence="2" type="ORF">H0A62_10270</name>
</gene>
<dbReference type="Gene3D" id="3.40.30.10">
    <property type="entry name" value="Glutaredoxin"/>
    <property type="match status" value="1"/>
</dbReference>
<dbReference type="OrthoDB" id="9811352at2"/>
<proteinExistence type="predicted"/>
<comment type="caution">
    <text evidence="2">The sequence shown here is derived from an EMBL/GenBank/DDBJ whole genome shotgun (WGS) entry which is preliminary data.</text>
</comment>
<dbReference type="InterPro" id="IPR036249">
    <property type="entry name" value="Thioredoxin-like_sf"/>
</dbReference>
<reference evidence="2 3" key="1">
    <citation type="submission" date="2020-07" db="EMBL/GenBank/DDBJ databases">
        <title>Taxonomic revisions and descriptions of new bacterial species based on genomic comparisons in the high-G+C-content subgroup of the family Alcaligenaceae.</title>
        <authorList>
            <person name="Szabo A."/>
            <person name="Felfoldi T."/>
        </authorList>
    </citation>
    <scope>NUCLEOTIDE SEQUENCE [LARGE SCALE GENOMIC DNA]</scope>
    <source>
        <strain evidence="2 3">DSM 25667</strain>
    </source>
</reference>
<protein>
    <submittedName>
        <fullName evidence="2">TlpA family protein disulfide reductase</fullName>
    </submittedName>
</protein>
<accession>A0A853H2F6</accession>